<dbReference type="Gene3D" id="1.20.1250.10">
    <property type="match status" value="1"/>
</dbReference>
<feature type="region of interest" description="Disordered" evidence="1">
    <location>
        <begin position="113"/>
        <end position="161"/>
    </location>
</feature>
<sequence>MWGPAAPLWALLCLGLPAAGGRPVGLDKVRLDTRNLTRTLSTRLQRLQLFPLGVQIRGLGALLEGPPPPLGLGAMAQRLQLFQRLLGALPGGGVATDLETLRHLLGAMGALLRCPPRRRPPRAPPRAPRHGRGAPHRGGGHPGPAAPLPRGAGAGARGGGHGVLTGDVGGTQVVNGGDMEGGTRGVNGGIWRDMGGTWGVNGGTWGDPSC</sequence>
<evidence type="ECO:0000256" key="1">
    <source>
        <dbReference type="SAM" id="MobiDB-lite"/>
    </source>
</evidence>
<evidence type="ECO:0000313" key="4">
    <source>
        <dbReference type="Proteomes" id="UP000472266"/>
    </source>
</evidence>
<feature type="signal peptide" evidence="2">
    <location>
        <begin position="1"/>
        <end position="21"/>
    </location>
</feature>
<feature type="compositionally biased region" description="Basic residues" evidence="1">
    <location>
        <begin position="115"/>
        <end position="139"/>
    </location>
</feature>
<name>A0A672U8S3_STRHB</name>
<feature type="chain" id="PRO_5025644549" evidence="2">
    <location>
        <begin position="22"/>
        <end position="210"/>
    </location>
</feature>
<keyword evidence="2" id="KW-0732">Signal</keyword>
<dbReference type="GeneTree" id="ENSGT00960000189913"/>
<dbReference type="InParanoid" id="A0A672U8S3"/>
<dbReference type="GO" id="GO:0005576">
    <property type="term" value="C:extracellular region"/>
    <property type="evidence" value="ECO:0007669"/>
    <property type="project" value="InterPro"/>
</dbReference>
<keyword evidence="4" id="KW-1185">Reference proteome</keyword>
<dbReference type="GO" id="GO:0005179">
    <property type="term" value="F:hormone activity"/>
    <property type="evidence" value="ECO:0007669"/>
    <property type="project" value="InterPro"/>
</dbReference>
<dbReference type="Ensembl" id="ENSSHBT00005013242.1">
    <property type="protein sequence ID" value="ENSSHBP00005011004.1"/>
    <property type="gene ID" value="ENSSHBG00005009575.1"/>
</dbReference>
<dbReference type="Pfam" id="PF02024">
    <property type="entry name" value="Leptin"/>
    <property type="match status" value="1"/>
</dbReference>
<evidence type="ECO:0000256" key="2">
    <source>
        <dbReference type="SAM" id="SignalP"/>
    </source>
</evidence>
<protein>
    <submittedName>
        <fullName evidence="3">Uncharacterized protein</fullName>
    </submittedName>
</protein>
<reference evidence="3" key="2">
    <citation type="submission" date="2025-09" db="UniProtKB">
        <authorList>
            <consortium name="Ensembl"/>
        </authorList>
    </citation>
    <scope>IDENTIFICATION</scope>
</reference>
<dbReference type="AlphaFoldDB" id="A0A672U8S3"/>
<feature type="compositionally biased region" description="Gly residues" evidence="1">
    <location>
        <begin position="152"/>
        <end position="161"/>
    </location>
</feature>
<dbReference type="InterPro" id="IPR000065">
    <property type="entry name" value="Leptin"/>
</dbReference>
<organism evidence="3 4">
    <name type="scientific">Strigops habroptila</name>
    <name type="common">Kakapo</name>
    <dbReference type="NCBI Taxonomy" id="2489341"/>
    <lineage>
        <taxon>Eukaryota</taxon>
        <taxon>Metazoa</taxon>
        <taxon>Chordata</taxon>
        <taxon>Craniata</taxon>
        <taxon>Vertebrata</taxon>
        <taxon>Euteleostomi</taxon>
        <taxon>Archelosauria</taxon>
        <taxon>Archosauria</taxon>
        <taxon>Dinosauria</taxon>
        <taxon>Saurischia</taxon>
        <taxon>Theropoda</taxon>
        <taxon>Coelurosauria</taxon>
        <taxon>Aves</taxon>
        <taxon>Neognathae</taxon>
        <taxon>Neoaves</taxon>
        <taxon>Telluraves</taxon>
        <taxon>Australaves</taxon>
        <taxon>Psittaciformes</taxon>
        <taxon>Psittacidae</taxon>
        <taxon>Strigops</taxon>
    </lineage>
</organism>
<reference evidence="3" key="1">
    <citation type="submission" date="2025-08" db="UniProtKB">
        <authorList>
            <consortium name="Ensembl"/>
        </authorList>
    </citation>
    <scope>IDENTIFICATION</scope>
</reference>
<dbReference type="InterPro" id="IPR009079">
    <property type="entry name" value="4_helix_cytokine-like_core"/>
</dbReference>
<dbReference type="Proteomes" id="UP000472266">
    <property type="component" value="Unplaced"/>
</dbReference>
<dbReference type="SUPFAM" id="SSF47266">
    <property type="entry name" value="4-helical cytokines"/>
    <property type="match status" value="1"/>
</dbReference>
<proteinExistence type="predicted"/>
<evidence type="ECO:0000313" key="3">
    <source>
        <dbReference type="Ensembl" id="ENSSHBP00005011004.1"/>
    </source>
</evidence>
<accession>A0A672U8S3</accession>